<evidence type="ECO:0000256" key="3">
    <source>
        <dbReference type="ARBA" id="ARBA00022532"/>
    </source>
</evidence>
<comment type="subunit">
    <text evidence="5">Homotetramer.</text>
</comment>
<sequence>MAKKTFRVESDSMGNLQVPADALWGAQTQRAVENFPISGLRMPRGFIRALGLIKATAAEVNAGLGELPKSVAAAIAEASSEVEQGKHDTQFPIDVFQTGSGTSSNMNANEVIAHLASKRLGKPVHPNDHVNCGQSSNDTIPTAIHVSAALALHEQLLPALTHLAKITEKKAKSLSKITKTGRTHLMDAMPLRFDQELGGWAAQIRNGIDRINATLPRVQALAQGGTAVGTGINAHPQFGKKFAAALSKHTSIKFKAAPDYFEALSSQDAAVELSGQLKTVAVSLTKIANDLRWMNSGPLAGLGEIELKALQPGSSIMPGKVNPVIPEATAMVAAQVIGNDATITIAGQSGNFQLNVMLPVVAYNLLQSIELLANVSRLLADEAIASFTVQQAHIDATIAKNPILITALNAVIGYEKGAAIAKKAYNERRPVLDVAREETGMSEAELRKLLDPARLTRGGIQGG</sequence>
<dbReference type="HAMAP" id="MF_00743">
    <property type="entry name" value="FumaraseC"/>
    <property type="match status" value="1"/>
</dbReference>
<gene>
    <name evidence="8" type="primary">aspA</name>
    <name evidence="5" type="synonym">fumC</name>
    <name evidence="8" type="ORF">CJD38_12740</name>
</gene>
<feature type="binding site" evidence="5">
    <location>
        <begin position="320"/>
        <end position="322"/>
    </location>
    <ligand>
        <name>substrate</name>
    </ligand>
</feature>
<comment type="miscellaneous">
    <text evidence="5">There are 2 substrate-binding sites: the catalytic A site, and the non-catalytic B site that may play a role in the transfer of substrate or product between the active site and the solvent. Alternatively, the B site may bind allosteric effectors.</text>
</comment>
<dbReference type="GO" id="GO:0005737">
    <property type="term" value="C:cytoplasm"/>
    <property type="evidence" value="ECO:0007669"/>
    <property type="project" value="UniProtKB-SubCell"/>
</dbReference>
<dbReference type="Pfam" id="PF00206">
    <property type="entry name" value="Lyase_1"/>
    <property type="match status" value="1"/>
</dbReference>
<dbReference type="Gene3D" id="1.10.40.30">
    <property type="entry name" value="Fumarase/aspartase (C-terminal domain)"/>
    <property type="match status" value="1"/>
</dbReference>
<organism evidence="8 9">
    <name type="scientific">Stenotrophobium rhamnosiphilum</name>
    <dbReference type="NCBI Taxonomy" id="2029166"/>
    <lineage>
        <taxon>Bacteria</taxon>
        <taxon>Pseudomonadati</taxon>
        <taxon>Pseudomonadota</taxon>
        <taxon>Gammaproteobacteria</taxon>
        <taxon>Nevskiales</taxon>
        <taxon>Nevskiaceae</taxon>
        <taxon>Stenotrophobium</taxon>
    </lineage>
</organism>
<feature type="binding site" evidence="5">
    <location>
        <position position="183"/>
    </location>
    <ligand>
        <name>substrate</name>
    </ligand>
</feature>
<dbReference type="PANTHER" id="PTHR11444">
    <property type="entry name" value="ASPARTATEAMMONIA/ARGININOSUCCINATE/ADENYLOSUCCINATE LYASE"/>
    <property type="match status" value="1"/>
</dbReference>
<evidence type="ECO:0000259" key="7">
    <source>
        <dbReference type="Pfam" id="PF10415"/>
    </source>
</evidence>
<dbReference type="PRINTS" id="PR00149">
    <property type="entry name" value="FUMRATELYASE"/>
</dbReference>
<dbReference type="OrthoDB" id="9802809at2"/>
<dbReference type="Pfam" id="PF10415">
    <property type="entry name" value="FumaraseC_C"/>
    <property type="match status" value="1"/>
</dbReference>
<dbReference type="InterPro" id="IPR018951">
    <property type="entry name" value="Fumarase_C_C"/>
</dbReference>
<evidence type="ECO:0000313" key="9">
    <source>
        <dbReference type="Proteomes" id="UP000244248"/>
    </source>
</evidence>
<dbReference type="AlphaFoldDB" id="A0A2T5MEZ3"/>
<dbReference type="GO" id="GO:0006106">
    <property type="term" value="P:fumarate metabolic process"/>
    <property type="evidence" value="ECO:0007669"/>
    <property type="project" value="InterPro"/>
</dbReference>
<dbReference type="InterPro" id="IPR022761">
    <property type="entry name" value="Fumarate_lyase_N"/>
</dbReference>
<dbReference type="InterPro" id="IPR008948">
    <property type="entry name" value="L-Aspartase-like"/>
</dbReference>
<proteinExistence type="inferred from homology"/>
<dbReference type="InterPro" id="IPR000362">
    <property type="entry name" value="Fumarate_lyase_fam"/>
</dbReference>
<reference evidence="8 9" key="1">
    <citation type="submission" date="2018-04" db="EMBL/GenBank/DDBJ databases">
        <title>Novel species isolated from glacier.</title>
        <authorList>
            <person name="Liu Q."/>
            <person name="Xin Y.-H."/>
        </authorList>
    </citation>
    <scope>NUCLEOTIDE SEQUENCE [LARGE SCALE GENOMIC DNA]</scope>
    <source>
        <strain evidence="8 9">GT1R17</strain>
    </source>
</reference>
<evidence type="ECO:0000256" key="4">
    <source>
        <dbReference type="ARBA" id="ARBA00023239"/>
    </source>
</evidence>
<dbReference type="PANTHER" id="PTHR11444:SF22">
    <property type="entry name" value="FUMARATE HYDRATASE CLASS II"/>
    <property type="match status" value="1"/>
</dbReference>
<dbReference type="EC" id="4.2.1.2" evidence="5"/>
<evidence type="ECO:0000256" key="1">
    <source>
        <dbReference type="ARBA" id="ARBA00009084"/>
    </source>
</evidence>
<evidence type="ECO:0000256" key="2">
    <source>
        <dbReference type="ARBA" id="ARBA00022490"/>
    </source>
</evidence>
<evidence type="ECO:0000256" key="5">
    <source>
        <dbReference type="HAMAP-Rule" id="MF_00743"/>
    </source>
</evidence>
<comment type="function">
    <text evidence="5">Involved in the TCA cycle. Catalyzes the stereospecific interconversion of fumarate to L-malate.</text>
</comment>
<keyword evidence="2 5" id="KW-0963">Cytoplasm</keyword>
<dbReference type="GO" id="GO:0004333">
    <property type="term" value="F:fumarate hydratase activity"/>
    <property type="evidence" value="ECO:0007669"/>
    <property type="project" value="UniProtKB-UniRule"/>
</dbReference>
<dbReference type="Proteomes" id="UP000244248">
    <property type="component" value="Unassembled WGS sequence"/>
</dbReference>
<comment type="similarity">
    <text evidence="1 5">Belongs to the class-II fumarase/aspartase family. Fumarase subfamily.</text>
</comment>
<evidence type="ECO:0000313" key="8">
    <source>
        <dbReference type="EMBL" id="PTU31148.1"/>
    </source>
</evidence>
<dbReference type="UniPathway" id="UPA00223">
    <property type="reaction ID" value="UER01007"/>
</dbReference>
<dbReference type="Gene3D" id="1.10.275.10">
    <property type="entry name" value="Fumarase/aspartase (N-terminal domain)"/>
    <property type="match status" value="1"/>
</dbReference>
<dbReference type="PROSITE" id="PS00163">
    <property type="entry name" value="FUMARATE_LYASES"/>
    <property type="match status" value="1"/>
</dbReference>
<dbReference type="FunFam" id="1.10.275.10:FF:000001">
    <property type="entry name" value="Fumarate hydratase, mitochondrial"/>
    <property type="match status" value="1"/>
</dbReference>
<feature type="active site" description="Proton donor/acceptor" evidence="5">
    <location>
        <position position="184"/>
    </location>
</feature>
<dbReference type="NCBIfam" id="NF008909">
    <property type="entry name" value="PRK12273.1"/>
    <property type="match status" value="1"/>
</dbReference>
<keyword evidence="3 5" id="KW-0816">Tricarboxylic acid cycle</keyword>
<feature type="site" description="Important for catalytic activity" evidence="5">
    <location>
        <position position="327"/>
    </location>
</feature>
<dbReference type="GO" id="GO:0006099">
    <property type="term" value="P:tricarboxylic acid cycle"/>
    <property type="evidence" value="ECO:0007669"/>
    <property type="project" value="UniProtKB-UniRule"/>
</dbReference>
<feature type="binding site" evidence="5">
    <location>
        <begin position="135"/>
        <end position="137"/>
    </location>
    <ligand>
        <name>substrate</name>
    </ligand>
</feature>
<dbReference type="InterPro" id="IPR020557">
    <property type="entry name" value="Fumarate_lyase_CS"/>
</dbReference>
<feature type="domain" description="Fumarase C C-terminal" evidence="7">
    <location>
        <begin position="404"/>
        <end position="457"/>
    </location>
</feature>
<dbReference type="CDD" id="cd01362">
    <property type="entry name" value="Fumarase_classII"/>
    <property type="match status" value="1"/>
</dbReference>
<evidence type="ECO:0000259" key="6">
    <source>
        <dbReference type="Pfam" id="PF00206"/>
    </source>
</evidence>
<keyword evidence="9" id="KW-1185">Reference proteome</keyword>
<keyword evidence="4 5" id="KW-0456">Lyase</keyword>
<feature type="active site" evidence="5">
    <location>
        <position position="314"/>
    </location>
</feature>
<dbReference type="FunFam" id="1.10.40.30:FF:000002">
    <property type="entry name" value="Fumarate hydratase class II"/>
    <property type="match status" value="1"/>
</dbReference>
<comment type="subcellular location">
    <subcellularLocation>
        <location evidence="5">Cytoplasm</location>
    </subcellularLocation>
</comment>
<dbReference type="Gene3D" id="1.20.200.10">
    <property type="entry name" value="Fumarase/aspartase (Central domain)"/>
    <property type="match status" value="1"/>
</dbReference>
<protein>
    <recommendedName>
        <fullName evidence="5">Fumarate hydratase class II</fullName>
        <shortName evidence="5">Fumarase C</shortName>
        <ecNumber evidence="5">4.2.1.2</ecNumber>
    </recommendedName>
    <alternativeName>
        <fullName evidence="5">Aerobic fumarase</fullName>
    </alternativeName>
    <alternativeName>
        <fullName evidence="5">Iron-independent fumarase</fullName>
    </alternativeName>
</protein>
<feature type="domain" description="Fumarate lyase N-terminal" evidence="6">
    <location>
        <begin position="14"/>
        <end position="338"/>
    </location>
</feature>
<comment type="caution">
    <text evidence="8">The sequence shown here is derived from an EMBL/GenBank/DDBJ whole genome shotgun (WGS) entry which is preliminary data.</text>
</comment>
<feature type="binding site" evidence="5">
    <location>
        <begin position="100"/>
        <end position="102"/>
    </location>
    <ligand>
        <name>substrate</name>
    </ligand>
</feature>
<dbReference type="EMBL" id="QANS01000004">
    <property type="protein sequence ID" value="PTU31148.1"/>
    <property type="molecule type" value="Genomic_DNA"/>
</dbReference>
<dbReference type="InterPro" id="IPR005677">
    <property type="entry name" value="Fum_hydII"/>
</dbReference>
<comment type="catalytic activity">
    <reaction evidence="5">
        <text>(S)-malate = fumarate + H2O</text>
        <dbReference type="Rhea" id="RHEA:12460"/>
        <dbReference type="ChEBI" id="CHEBI:15377"/>
        <dbReference type="ChEBI" id="CHEBI:15589"/>
        <dbReference type="ChEBI" id="CHEBI:29806"/>
        <dbReference type="EC" id="4.2.1.2"/>
    </reaction>
</comment>
<dbReference type="PRINTS" id="PR00145">
    <property type="entry name" value="ARGSUCLYASE"/>
</dbReference>
<feature type="binding site" evidence="5">
    <location>
        <position position="315"/>
    </location>
    <ligand>
        <name>substrate</name>
    </ligand>
</feature>
<comment type="pathway">
    <text evidence="5">Carbohydrate metabolism; tricarboxylic acid cycle; (S)-malate from fumarate: step 1/1.</text>
</comment>
<accession>A0A2T5MEZ3</accession>
<feature type="binding site" description="in site B" evidence="5">
    <location>
        <begin position="125"/>
        <end position="128"/>
    </location>
    <ligand>
        <name>substrate</name>
    </ligand>
</feature>
<dbReference type="FunFam" id="1.20.200.10:FF:000001">
    <property type="entry name" value="Fumarate hydratase, mitochondrial"/>
    <property type="match status" value="1"/>
</dbReference>
<name>A0A2T5MEZ3_9GAMM</name>
<dbReference type="SUPFAM" id="SSF48557">
    <property type="entry name" value="L-aspartase-like"/>
    <property type="match status" value="1"/>
</dbReference>
<dbReference type="InterPro" id="IPR024083">
    <property type="entry name" value="Fumarase/histidase_N"/>
</dbReference>